<accession>A0A5A7QZT5</accession>
<protein>
    <submittedName>
        <fullName evidence="2">Smr (Small MutS Related) domain-containing protein</fullName>
    </submittedName>
</protein>
<proteinExistence type="predicted"/>
<comment type="caution">
    <text evidence="2">The sequence shown here is derived from an EMBL/GenBank/DDBJ whole genome shotgun (WGS) entry which is preliminary data.</text>
</comment>
<dbReference type="OrthoDB" id="10649328at2759"/>
<dbReference type="Proteomes" id="UP000325081">
    <property type="component" value="Unassembled WGS sequence"/>
</dbReference>
<gene>
    <name evidence="2" type="ORF">STAS_27245</name>
</gene>
<evidence type="ECO:0000256" key="1">
    <source>
        <dbReference type="SAM" id="MobiDB-lite"/>
    </source>
</evidence>
<sequence length="469" mass="49297">MKNHTRISPHQAPNRIHGQLQIINWVTWHDPFVQITIKRHLLHVLVGTHLHKCLPSRIRPVENLLQYVQNLVRRPISFVPFFQIYPQVPLVHHPLPVFRSGHNGLCAHPPTFGGEVYPLAGALGDVAGGVADEGDPVEDPSGPRVLRDGVGLDPDDLAAVDLVPGAEPGSDLEFLYVALVGDGAGADGHVVALWEDPTVEIRRYVVAYVHLGEVLVVLHLLFGDADPLLKGDGILVVAGADGFGDAGVGAVGADDGVDLEGFPFAGAAGLGVVVGVVEDVRRGFRRGEVHLEEEAVDDGGASCAGAVAEVGVEDLAADHPDVLVGLEGAADVDGYVGRRDHLHLGDPPVDDVQREVELADHAEGNGAAAGLAVVHLALDQKRLHAALGKGLRCCAAGGAAANHGDSEVSAGDPRAGFRGDHAESPARRSGCRPGDGFLRRGLTETDEGFHGDGGHVWRGLIFFPLPLEA</sequence>
<dbReference type="AlphaFoldDB" id="A0A5A7QZT5"/>
<organism evidence="2 3">
    <name type="scientific">Striga asiatica</name>
    <name type="common">Asiatic witchweed</name>
    <name type="synonym">Buchnera asiatica</name>
    <dbReference type="NCBI Taxonomy" id="4170"/>
    <lineage>
        <taxon>Eukaryota</taxon>
        <taxon>Viridiplantae</taxon>
        <taxon>Streptophyta</taxon>
        <taxon>Embryophyta</taxon>
        <taxon>Tracheophyta</taxon>
        <taxon>Spermatophyta</taxon>
        <taxon>Magnoliopsida</taxon>
        <taxon>eudicotyledons</taxon>
        <taxon>Gunneridae</taxon>
        <taxon>Pentapetalae</taxon>
        <taxon>asterids</taxon>
        <taxon>lamiids</taxon>
        <taxon>Lamiales</taxon>
        <taxon>Orobanchaceae</taxon>
        <taxon>Buchnereae</taxon>
        <taxon>Striga</taxon>
    </lineage>
</organism>
<keyword evidence="3" id="KW-1185">Reference proteome</keyword>
<dbReference type="EMBL" id="BKCP01008959">
    <property type="protein sequence ID" value="GER49967.1"/>
    <property type="molecule type" value="Genomic_DNA"/>
</dbReference>
<evidence type="ECO:0000313" key="2">
    <source>
        <dbReference type="EMBL" id="GER49967.1"/>
    </source>
</evidence>
<reference evidence="3" key="1">
    <citation type="journal article" date="2019" name="Curr. Biol.">
        <title>Genome Sequence of Striga asiatica Provides Insight into the Evolution of Plant Parasitism.</title>
        <authorList>
            <person name="Yoshida S."/>
            <person name="Kim S."/>
            <person name="Wafula E.K."/>
            <person name="Tanskanen J."/>
            <person name="Kim Y.M."/>
            <person name="Honaas L."/>
            <person name="Yang Z."/>
            <person name="Spallek T."/>
            <person name="Conn C.E."/>
            <person name="Ichihashi Y."/>
            <person name="Cheong K."/>
            <person name="Cui S."/>
            <person name="Der J.P."/>
            <person name="Gundlach H."/>
            <person name="Jiao Y."/>
            <person name="Hori C."/>
            <person name="Ishida J.K."/>
            <person name="Kasahara H."/>
            <person name="Kiba T."/>
            <person name="Kim M.S."/>
            <person name="Koo N."/>
            <person name="Laohavisit A."/>
            <person name="Lee Y.H."/>
            <person name="Lumba S."/>
            <person name="McCourt P."/>
            <person name="Mortimer J.C."/>
            <person name="Mutuku J.M."/>
            <person name="Nomura T."/>
            <person name="Sasaki-Sekimoto Y."/>
            <person name="Seto Y."/>
            <person name="Wang Y."/>
            <person name="Wakatake T."/>
            <person name="Sakakibara H."/>
            <person name="Demura T."/>
            <person name="Yamaguchi S."/>
            <person name="Yoneyama K."/>
            <person name="Manabe R.I."/>
            <person name="Nelson D.C."/>
            <person name="Schulman A.H."/>
            <person name="Timko M.P."/>
            <person name="dePamphilis C.W."/>
            <person name="Choi D."/>
            <person name="Shirasu K."/>
        </authorList>
    </citation>
    <scope>NUCLEOTIDE SEQUENCE [LARGE SCALE GENOMIC DNA]</scope>
    <source>
        <strain evidence="3">cv. UVA1</strain>
    </source>
</reference>
<evidence type="ECO:0000313" key="3">
    <source>
        <dbReference type="Proteomes" id="UP000325081"/>
    </source>
</evidence>
<feature type="region of interest" description="Disordered" evidence="1">
    <location>
        <begin position="401"/>
        <end position="437"/>
    </location>
</feature>
<feature type="compositionally biased region" description="Basic and acidic residues" evidence="1">
    <location>
        <begin position="415"/>
        <end position="426"/>
    </location>
</feature>
<name>A0A5A7QZT5_STRAF</name>